<dbReference type="PANTHER" id="PTHR33490">
    <property type="entry name" value="BLR5614 PROTEIN-RELATED"/>
    <property type="match status" value="1"/>
</dbReference>
<dbReference type="InterPro" id="IPR038765">
    <property type="entry name" value="Papain-like_cys_pep_sf"/>
</dbReference>
<dbReference type="SUPFAM" id="SSF54001">
    <property type="entry name" value="Cysteine proteinases"/>
    <property type="match status" value="1"/>
</dbReference>
<protein>
    <submittedName>
        <fullName evidence="2">Transglutaminase family protein</fullName>
    </submittedName>
</protein>
<dbReference type="PANTHER" id="PTHR33490:SF3">
    <property type="entry name" value="CONSERVED INTEGRAL MEMBRANE PROTEIN"/>
    <property type="match status" value="1"/>
</dbReference>
<sequence length="192" mass="21185">METTQYLASSEYIDWKDENVLAKAKSLAEGLSDDADIAKACFEFVRDQVNHSLDYKQNPITCKASDVLKESTGYCYAKSHLLAALLRANNIPAGLCYQRLTITDVPPFCLHGLNAVYLKQHGWYRIDARGNKPGVAAEFCPPLEKLAFPILTTGEANLADIGAEPLSVVTETLTGWTTYQEILGNLPDIEWG</sequence>
<evidence type="ECO:0000313" key="2">
    <source>
        <dbReference type="EMBL" id="MBJ7537171.1"/>
    </source>
</evidence>
<evidence type="ECO:0000313" key="3">
    <source>
        <dbReference type="Proteomes" id="UP000628710"/>
    </source>
</evidence>
<keyword evidence="3" id="KW-1185">Reference proteome</keyword>
<evidence type="ECO:0000259" key="1">
    <source>
        <dbReference type="Pfam" id="PF01841"/>
    </source>
</evidence>
<accession>A0A934JRX8</accession>
<dbReference type="Proteomes" id="UP000628710">
    <property type="component" value="Unassembled WGS sequence"/>
</dbReference>
<dbReference type="Gene3D" id="3.10.620.30">
    <property type="match status" value="1"/>
</dbReference>
<dbReference type="InterPro" id="IPR002931">
    <property type="entry name" value="Transglutaminase-like"/>
</dbReference>
<name>A0A934JRX8_9GAMM</name>
<gene>
    <name evidence="2" type="ORF">I8J31_05700</name>
</gene>
<reference evidence="2" key="1">
    <citation type="submission" date="2020-12" db="EMBL/GenBank/DDBJ databases">
        <title>Marinomonas arctica sp. nov., a psychrotolerant bacterium isolated from the Arctic.</title>
        <authorList>
            <person name="Zhang Y."/>
        </authorList>
    </citation>
    <scope>NUCLEOTIDE SEQUENCE</scope>
    <source>
        <strain evidence="2">C1424</strain>
    </source>
</reference>
<organism evidence="2 3">
    <name type="scientific">Marinomonas transparens</name>
    <dbReference type="NCBI Taxonomy" id="2795388"/>
    <lineage>
        <taxon>Bacteria</taxon>
        <taxon>Pseudomonadati</taxon>
        <taxon>Pseudomonadota</taxon>
        <taxon>Gammaproteobacteria</taxon>
        <taxon>Oceanospirillales</taxon>
        <taxon>Oceanospirillaceae</taxon>
        <taxon>Marinomonas</taxon>
    </lineage>
</organism>
<dbReference type="Pfam" id="PF01841">
    <property type="entry name" value="Transglut_core"/>
    <property type="match status" value="1"/>
</dbReference>
<dbReference type="RefSeq" id="WP_199467307.1">
    <property type="nucleotide sequence ID" value="NZ_JAEMNX010000003.1"/>
</dbReference>
<feature type="domain" description="Transglutaminase-like" evidence="1">
    <location>
        <begin position="24"/>
        <end position="128"/>
    </location>
</feature>
<proteinExistence type="predicted"/>
<comment type="caution">
    <text evidence="2">The sequence shown here is derived from an EMBL/GenBank/DDBJ whole genome shotgun (WGS) entry which is preliminary data.</text>
</comment>
<dbReference type="AlphaFoldDB" id="A0A934JRX8"/>
<dbReference type="EMBL" id="JAEMNX010000003">
    <property type="protein sequence ID" value="MBJ7537171.1"/>
    <property type="molecule type" value="Genomic_DNA"/>
</dbReference>